<dbReference type="AlphaFoldDB" id="T0JC08"/>
<evidence type="ECO:0000313" key="2">
    <source>
        <dbReference type="Proteomes" id="UP000015520"/>
    </source>
</evidence>
<evidence type="ECO:0000313" key="1">
    <source>
        <dbReference type="EMBL" id="EQB34372.1"/>
    </source>
</evidence>
<keyword evidence="2" id="KW-1185">Reference proteome</keyword>
<reference evidence="1 2" key="1">
    <citation type="submission" date="2013-07" db="EMBL/GenBank/DDBJ databases">
        <title>Sulfurimonas hongkongensis AST-10 Genome Sequencing.</title>
        <authorList>
            <person name="Cai L."/>
            <person name="Zhang T."/>
        </authorList>
    </citation>
    <scope>NUCLEOTIDE SEQUENCE [LARGE SCALE GENOMIC DNA]</scope>
    <source>
        <strain evidence="1 2">AST-10</strain>
    </source>
</reference>
<gene>
    <name evidence="1" type="ORF">M947_11150</name>
</gene>
<accession>T0JC08</accession>
<comment type="caution">
    <text evidence="1">The sequence shown here is derived from an EMBL/GenBank/DDBJ whole genome shotgun (WGS) entry which is preliminary data.</text>
</comment>
<organism evidence="1 2">
    <name type="scientific">Sulfurimonas hongkongensis</name>
    <dbReference type="NCBI Taxonomy" id="1172190"/>
    <lineage>
        <taxon>Bacteria</taxon>
        <taxon>Pseudomonadati</taxon>
        <taxon>Campylobacterota</taxon>
        <taxon>Epsilonproteobacteria</taxon>
        <taxon>Campylobacterales</taxon>
        <taxon>Sulfurimonadaceae</taxon>
        <taxon>Sulfurimonas</taxon>
    </lineage>
</organism>
<proteinExistence type="predicted"/>
<dbReference type="STRING" id="1172190.M947_11150"/>
<dbReference type="Proteomes" id="UP000015520">
    <property type="component" value="Unassembled WGS sequence"/>
</dbReference>
<name>T0JC08_9BACT</name>
<protein>
    <submittedName>
        <fullName evidence="1">Uncharacterized protein</fullName>
    </submittedName>
</protein>
<dbReference type="PATRIC" id="fig|1172190.3.peg.2149"/>
<dbReference type="EMBL" id="AUPZ01000020">
    <property type="protein sequence ID" value="EQB34372.1"/>
    <property type="molecule type" value="Genomic_DNA"/>
</dbReference>
<sequence>MPIYESKLVNLIFRRSQVKRLLFSLIAIGLLSTSINAQNLKKGSIIESKDEISCASFGHMEFAADGISQYSGAFLTGYLSNANCKNMTEGMDLKVVKYKQFKGSYAGKTKGVLVKLPTGMTTWIAR</sequence>